<dbReference type="RefSeq" id="XP_039145541.1">
    <property type="nucleotide sequence ID" value="XM_039289607.1"/>
</dbReference>
<proteinExistence type="predicted"/>
<evidence type="ECO:0000256" key="1">
    <source>
        <dbReference type="SAM" id="MobiDB-lite"/>
    </source>
</evidence>
<accession>A0AB40CZK5</accession>
<dbReference type="PANTHER" id="PTHR33067:SF9">
    <property type="entry name" value="RNA-DIRECTED DNA POLYMERASE"/>
    <property type="match status" value="1"/>
</dbReference>
<protein>
    <submittedName>
        <fullName evidence="3">Uncharacterized protein LOC120282757</fullName>
    </submittedName>
</protein>
<organism evidence="2 3">
    <name type="scientific">Dioscorea cayennensis subsp. rotundata</name>
    <name type="common">White Guinea yam</name>
    <name type="synonym">Dioscorea rotundata</name>
    <dbReference type="NCBI Taxonomy" id="55577"/>
    <lineage>
        <taxon>Eukaryota</taxon>
        <taxon>Viridiplantae</taxon>
        <taxon>Streptophyta</taxon>
        <taxon>Embryophyta</taxon>
        <taxon>Tracheophyta</taxon>
        <taxon>Spermatophyta</taxon>
        <taxon>Magnoliopsida</taxon>
        <taxon>Liliopsida</taxon>
        <taxon>Dioscoreales</taxon>
        <taxon>Dioscoreaceae</taxon>
        <taxon>Dioscorea</taxon>
    </lineage>
</organism>
<gene>
    <name evidence="3" type="primary">LOC120282757</name>
</gene>
<dbReference type="InterPro" id="IPR021109">
    <property type="entry name" value="Peptidase_aspartic_dom_sf"/>
</dbReference>
<sequence>MSKLIKERLPGSLPGNTKVNPKESLKAITLRSAKQLPSLTETEPEVEIIEPLDLGKEKTELPKYQPKLPYPVKMKKDQQEEKYKKFLDVFKALHINVPFVEALALMPRYAKFLKELLTNKRNLEEVSSVTLSEECSALITNKLRKKEKNPGGFIVPCIIGGLVDEKAQVDLGESINLIPYQIFQKLRLGEPKATTMTLQLVDRSIRKPRGIIEDVL</sequence>
<dbReference type="GeneID" id="120282757"/>
<evidence type="ECO:0000313" key="2">
    <source>
        <dbReference type="Proteomes" id="UP001515500"/>
    </source>
</evidence>
<reference evidence="3" key="1">
    <citation type="submission" date="2025-08" db="UniProtKB">
        <authorList>
            <consortium name="RefSeq"/>
        </authorList>
    </citation>
    <scope>IDENTIFICATION</scope>
</reference>
<dbReference type="Gene3D" id="2.40.70.10">
    <property type="entry name" value="Acid Proteases"/>
    <property type="match status" value="1"/>
</dbReference>
<dbReference type="PANTHER" id="PTHR33067">
    <property type="entry name" value="RNA-DIRECTED DNA POLYMERASE-RELATED"/>
    <property type="match status" value="1"/>
</dbReference>
<evidence type="ECO:0000313" key="3">
    <source>
        <dbReference type="RefSeq" id="XP_039145541.1"/>
    </source>
</evidence>
<dbReference type="AlphaFoldDB" id="A0AB40CZK5"/>
<dbReference type="Proteomes" id="UP001515500">
    <property type="component" value="Chromosome 18"/>
</dbReference>
<feature type="region of interest" description="Disordered" evidence="1">
    <location>
        <begin position="1"/>
        <end position="20"/>
    </location>
</feature>
<name>A0AB40CZK5_DIOCR</name>
<keyword evidence="2" id="KW-1185">Reference proteome</keyword>